<comment type="cofactor">
    <cofactor evidence="1">
        <name>Fe(2+)</name>
        <dbReference type="ChEBI" id="CHEBI:29033"/>
    </cofactor>
</comment>
<dbReference type="SUPFAM" id="SSF51197">
    <property type="entry name" value="Clavaminate synthase-like"/>
    <property type="match status" value="1"/>
</dbReference>
<gene>
    <name evidence="5" type="ORF">C0Z20_01140</name>
</gene>
<dbReference type="AlphaFoldDB" id="A0A2N7X9S6"/>
<dbReference type="InterPro" id="IPR003819">
    <property type="entry name" value="TauD/TfdA-like"/>
</dbReference>
<dbReference type="GO" id="GO:0017000">
    <property type="term" value="P:antibiotic biosynthetic process"/>
    <property type="evidence" value="ECO:0007669"/>
    <property type="project" value="UniProtKB-KW"/>
</dbReference>
<feature type="domain" description="TauD/TfdA-like" evidence="4">
    <location>
        <begin position="57"/>
        <end position="306"/>
    </location>
</feature>
<reference evidence="5 6" key="1">
    <citation type="submission" date="2018-01" db="EMBL/GenBank/DDBJ databases">
        <title>Whole genome analyses suggest that Burkholderia sensu lato contains two further novel genera in the rhizoxinica-symbiotica group Mycetohabitans gen. nov., and Trinickia gen. nov.: implications for the evolution of diazotrophy and nodulation in the Burkholderiaceae.</title>
        <authorList>
            <person name="Estrada-de los Santos P."/>
            <person name="Palmer M."/>
            <person name="Chavez-Ramirez B."/>
            <person name="Beukes C."/>
            <person name="Steenkamp E.T."/>
            <person name="Hirsch A.M."/>
            <person name="Manyaka P."/>
            <person name="Maluk M."/>
            <person name="Lafos M."/>
            <person name="Crook M."/>
            <person name="Gross E."/>
            <person name="Simon M.F."/>
            <person name="Bueno dos Reis Junior F."/>
            <person name="Poole P.S."/>
            <person name="Venter S.N."/>
            <person name="James E.K."/>
        </authorList>
    </citation>
    <scope>NUCLEOTIDE SEQUENCE [LARGE SCALE GENOMIC DNA]</scope>
    <source>
        <strain evidence="5 6">JPY 581</strain>
    </source>
</reference>
<dbReference type="Proteomes" id="UP000235777">
    <property type="component" value="Unassembled WGS sequence"/>
</dbReference>
<evidence type="ECO:0000313" key="6">
    <source>
        <dbReference type="Proteomes" id="UP000235777"/>
    </source>
</evidence>
<protein>
    <recommendedName>
        <fullName evidence="4">TauD/TfdA-like domain-containing protein</fullName>
    </recommendedName>
</protein>
<dbReference type="Pfam" id="PF02668">
    <property type="entry name" value="TauD"/>
    <property type="match status" value="1"/>
</dbReference>
<evidence type="ECO:0000256" key="1">
    <source>
        <dbReference type="ARBA" id="ARBA00001954"/>
    </source>
</evidence>
<dbReference type="InterPro" id="IPR050411">
    <property type="entry name" value="AlphaKG_dependent_hydroxylases"/>
</dbReference>
<evidence type="ECO:0000256" key="3">
    <source>
        <dbReference type="ARBA" id="ARBA00023194"/>
    </source>
</evidence>
<keyword evidence="3" id="KW-0045">Antibiotic biosynthesis</keyword>
<dbReference type="GO" id="GO:0016706">
    <property type="term" value="F:2-oxoglutarate-dependent dioxygenase activity"/>
    <property type="evidence" value="ECO:0007669"/>
    <property type="project" value="UniProtKB-ARBA"/>
</dbReference>
<accession>A0A2N7X9S6</accession>
<dbReference type="EMBL" id="PNYC01000001">
    <property type="protein sequence ID" value="PMS38516.1"/>
    <property type="molecule type" value="Genomic_DNA"/>
</dbReference>
<dbReference type="OrthoDB" id="753054at2"/>
<dbReference type="RefSeq" id="WP_018439558.1">
    <property type="nucleotide sequence ID" value="NZ_KB890165.1"/>
</dbReference>
<dbReference type="PANTHER" id="PTHR10696:SF56">
    <property type="entry name" value="TAUD_TFDA-LIKE DOMAIN-CONTAINING PROTEIN"/>
    <property type="match status" value="1"/>
</dbReference>
<name>A0A2N7X9S6_9BURK</name>
<keyword evidence="6" id="KW-1185">Reference proteome</keyword>
<organism evidence="5 6">
    <name type="scientific">Trinickia symbiotica</name>
    <dbReference type="NCBI Taxonomy" id="863227"/>
    <lineage>
        <taxon>Bacteria</taxon>
        <taxon>Pseudomonadati</taxon>
        <taxon>Pseudomonadota</taxon>
        <taxon>Betaproteobacteria</taxon>
        <taxon>Burkholderiales</taxon>
        <taxon>Burkholderiaceae</taxon>
        <taxon>Trinickia</taxon>
    </lineage>
</organism>
<evidence type="ECO:0000259" key="4">
    <source>
        <dbReference type="Pfam" id="PF02668"/>
    </source>
</evidence>
<dbReference type="Gene3D" id="3.60.130.10">
    <property type="entry name" value="Clavaminate synthase-like"/>
    <property type="match status" value="1"/>
</dbReference>
<evidence type="ECO:0000256" key="2">
    <source>
        <dbReference type="ARBA" id="ARBA00023002"/>
    </source>
</evidence>
<dbReference type="STRING" id="863227.GCA_000373005_01029"/>
<dbReference type="PANTHER" id="PTHR10696">
    <property type="entry name" value="GAMMA-BUTYROBETAINE HYDROXYLASE-RELATED"/>
    <property type="match status" value="1"/>
</dbReference>
<comment type="caution">
    <text evidence="5">The sequence shown here is derived from an EMBL/GenBank/DDBJ whole genome shotgun (WGS) entry which is preliminary data.</text>
</comment>
<sequence>MHASNLPCELKSPSAWKGTELVGRDDWQYRLTDAEANEVEAAFQHFADRRIALLEAAQSDFPLPTLGPKLATLLEKLERGYGFLLIRGLPVANKSPEQARLIAWGVGMYLGVALPQNDDVEMIVDVRDKGYDSAVTLRGNSSKDAIRYHVDPCDVVGLLCRRGAKAGGLSLVTSSLAVHNEIARRRPDLLQVLYRPFPFIKLAKSEAVPYYLSPIYGFREGHFTSQFYAKRIYAASELPNAPRLTDAQREAIELIETIAGDPELTLPMTLEAGDLQLLSNHVIYHSRTEFHDHEEADRKRHLYRLWFATRNSRPLPATFVDAYNGSTEPGTVRGGYIGWKFPEKVGPYQQRLSGELGLAA</sequence>
<dbReference type="InterPro" id="IPR042098">
    <property type="entry name" value="TauD-like_sf"/>
</dbReference>
<proteinExistence type="predicted"/>
<keyword evidence="2" id="KW-0560">Oxidoreductase</keyword>
<evidence type="ECO:0000313" key="5">
    <source>
        <dbReference type="EMBL" id="PMS38516.1"/>
    </source>
</evidence>